<reference evidence="7" key="1">
    <citation type="journal article" date="2015" name="Proc. Natl. Acad. Sci. U.S.A.">
        <title>Networks of energetic and metabolic interactions define dynamics in microbial communities.</title>
        <authorList>
            <person name="Embree M."/>
            <person name="Liu J.K."/>
            <person name="Al-Bassam M.M."/>
            <person name="Zengler K."/>
        </authorList>
    </citation>
    <scope>NUCLEOTIDE SEQUENCE</scope>
</reference>
<dbReference type="GO" id="GO:0005737">
    <property type="term" value="C:cytoplasm"/>
    <property type="evidence" value="ECO:0007669"/>
    <property type="project" value="TreeGrafter"/>
</dbReference>
<evidence type="ECO:0000256" key="1">
    <source>
        <dbReference type="ARBA" id="ARBA00004127"/>
    </source>
</evidence>
<dbReference type="CDD" id="cd06159">
    <property type="entry name" value="S2P-M50_PDZ_Arch"/>
    <property type="match status" value="1"/>
</dbReference>
<dbReference type="GO" id="GO:0012505">
    <property type="term" value="C:endomembrane system"/>
    <property type="evidence" value="ECO:0007669"/>
    <property type="project" value="UniProtKB-SubCell"/>
</dbReference>
<feature type="transmembrane region" description="Helical" evidence="5">
    <location>
        <begin position="185"/>
        <end position="210"/>
    </location>
</feature>
<dbReference type="EMBL" id="LNQE01001455">
    <property type="protein sequence ID" value="KUG17245.1"/>
    <property type="molecule type" value="Genomic_DNA"/>
</dbReference>
<keyword evidence="2 5" id="KW-0812">Transmembrane</keyword>
<proteinExistence type="predicted"/>
<evidence type="ECO:0000313" key="7">
    <source>
        <dbReference type="EMBL" id="KUG17245.1"/>
    </source>
</evidence>
<protein>
    <recommendedName>
        <fullName evidence="6">PDZ domain-containing protein</fullName>
    </recommendedName>
</protein>
<feature type="domain" description="PDZ" evidence="6">
    <location>
        <begin position="211"/>
        <end position="276"/>
    </location>
</feature>
<feature type="transmembrane region" description="Helical" evidence="5">
    <location>
        <begin position="66"/>
        <end position="92"/>
    </location>
</feature>
<dbReference type="SUPFAM" id="SSF50156">
    <property type="entry name" value="PDZ domain-like"/>
    <property type="match status" value="2"/>
</dbReference>
<comment type="subcellular location">
    <subcellularLocation>
        <location evidence="1">Endomembrane system</location>
        <topology evidence="1">Multi-pass membrane protein</topology>
    </subcellularLocation>
</comment>
<dbReference type="AlphaFoldDB" id="A0A0W8F8R1"/>
<evidence type="ECO:0000256" key="2">
    <source>
        <dbReference type="ARBA" id="ARBA00022692"/>
    </source>
</evidence>
<feature type="transmembrane region" description="Helical" evidence="5">
    <location>
        <begin position="459"/>
        <end position="478"/>
    </location>
</feature>
<dbReference type="PRINTS" id="PR01000">
    <property type="entry name" value="SREBPS2PTASE"/>
</dbReference>
<dbReference type="InterPro" id="IPR001478">
    <property type="entry name" value="PDZ"/>
</dbReference>
<dbReference type="InterPro" id="IPR036034">
    <property type="entry name" value="PDZ_sf"/>
</dbReference>
<dbReference type="GO" id="GO:0016020">
    <property type="term" value="C:membrane"/>
    <property type="evidence" value="ECO:0007669"/>
    <property type="project" value="InterPro"/>
</dbReference>
<dbReference type="Gene3D" id="2.30.42.10">
    <property type="match status" value="2"/>
</dbReference>
<evidence type="ECO:0000256" key="5">
    <source>
        <dbReference type="SAM" id="Phobius"/>
    </source>
</evidence>
<dbReference type="InterPro" id="IPR001193">
    <property type="entry name" value="MBTPS2"/>
</dbReference>
<dbReference type="InterPro" id="IPR008915">
    <property type="entry name" value="Peptidase_M50"/>
</dbReference>
<feature type="transmembrane region" description="Helical" evidence="5">
    <location>
        <begin position="517"/>
        <end position="537"/>
    </location>
</feature>
<sequence length="543" mass="58741">MLIAAALIGLYSILLLPLRDSEAWKKRGVTVGGISGIPLLIFLRTTKGLKLLDQLSRPKWIWRTAVTIGIPLVILSMATFLILVLLMTYLMILSPPEPSSYNAPRNILLIPGLNEYIPFLWGWIALFVTMLVHEFAHGILSRVEGVRVKSMGIVTLLVAPIAAFVEPDEEDLFGTKNKPPLVNRAARIRILSAGVIANFMVAALAMALFFGPVLGSMSPVDRLIAVGVQEDSIAEEAGFESGMVLLQVNGENAIKIEELYSNLGSTMVEMEVLHNGQKEIFNLPGQAARGIMVASIFPDSPADSVGLPAGSVISRIDGKEVVDVEGFRREMNLTRPGQIITITTGSGKSYQVNLTSAAGQGEDEQKEESDAVGTGFIGIVMSGNAIYSGGVAFQEAPASEFLQMLKTIPKSGVEGFATMLNLPFSGIPGFTQKGFPGFSGWLTAVYEPVGWAEPLGERFFWIANLLLWIGWINLYAGLFNCLPAGPLDGGHIFRDLVQTGFERLVPPEKAEKLTRTAVAIFTWVILTSLLISIIAPFTHSISI</sequence>
<dbReference type="SMART" id="SM00228">
    <property type="entry name" value="PDZ"/>
    <property type="match status" value="2"/>
</dbReference>
<name>A0A0W8F8R1_9ZZZZ</name>
<comment type="caution">
    <text evidence="7">The sequence shown here is derived from an EMBL/GenBank/DDBJ whole genome shotgun (WGS) entry which is preliminary data.</text>
</comment>
<dbReference type="Pfam" id="PF02163">
    <property type="entry name" value="Peptidase_M50"/>
    <property type="match status" value="1"/>
</dbReference>
<feature type="transmembrane region" description="Helical" evidence="5">
    <location>
        <begin position="29"/>
        <end position="45"/>
    </location>
</feature>
<keyword evidence="4 5" id="KW-0472">Membrane</keyword>
<evidence type="ECO:0000259" key="6">
    <source>
        <dbReference type="SMART" id="SM00228"/>
    </source>
</evidence>
<dbReference type="GO" id="GO:0031293">
    <property type="term" value="P:membrane protein intracellular domain proteolysis"/>
    <property type="evidence" value="ECO:0007669"/>
    <property type="project" value="TreeGrafter"/>
</dbReference>
<evidence type="ECO:0000256" key="4">
    <source>
        <dbReference type="ARBA" id="ARBA00023136"/>
    </source>
</evidence>
<evidence type="ECO:0000256" key="3">
    <source>
        <dbReference type="ARBA" id="ARBA00022989"/>
    </source>
</evidence>
<dbReference type="GO" id="GO:0004222">
    <property type="term" value="F:metalloendopeptidase activity"/>
    <property type="evidence" value="ECO:0007669"/>
    <property type="project" value="InterPro"/>
</dbReference>
<dbReference type="PANTHER" id="PTHR13325">
    <property type="entry name" value="PROTEASE M50 MEMBRANE-BOUND TRANSCRIPTION FACTOR SITE 2 PROTEASE"/>
    <property type="match status" value="1"/>
</dbReference>
<accession>A0A0W8F8R1</accession>
<dbReference type="PANTHER" id="PTHR13325:SF3">
    <property type="entry name" value="MEMBRANE-BOUND TRANSCRIPTION FACTOR SITE-2 PROTEASE"/>
    <property type="match status" value="1"/>
</dbReference>
<keyword evidence="3 5" id="KW-1133">Transmembrane helix</keyword>
<organism evidence="7">
    <name type="scientific">hydrocarbon metagenome</name>
    <dbReference type="NCBI Taxonomy" id="938273"/>
    <lineage>
        <taxon>unclassified sequences</taxon>
        <taxon>metagenomes</taxon>
        <taxon>ecological metagenomes</taxon>
    </lineage>
</organism>
<feature type="transmembrane region" description="Helical" evidence="5">
    <location>
        <begin position="116"/>
        <end position="136"/>
    </location>
</feature>
<gene>
    <name evidence="7" type="ORF">ASZ90_013067</name>
</gene>
<feature type="domain" description="PDZ" evidence="6">
    <location>
        <begin position="277"/>
        <end position="348"/>
    </location>
</feature>